<dbReference type="KEGG" id="acan:ACA1_267160"/>
<evidence type="ECO:0000313" key="3">
    <source>
        <dbReference type="Proteomes" id="UP000011083"/>
    </source>
</evidence>
<protein>
    <recommendedName>
        <fullName evidence="4">Secreted protein</fullName>
    </recommendedName>
</protein>
<evidence type="ECO:0000256" key="1">
    <source>
        <dbReference type="SAM" id="SignalP"/>
    </source>
</evidence>
<dbReference type="VEuPathDB" id="AmoebaDB:ACA1_267160"/>
<gene>
    <name evidence="2" type="ORF">ACA1_267160</name>
</gene>
<accession>L8H2I9</accession>
<organism evidence="2 3">
    <name type="scientific">Acanthamoeba castellanii (strain ATCC 30010 / Neff)</name>
    <dbReference type="NCBI Taxonomy" id="1257118"/>
    <lineage>
        <taxon>Eukaryota</taxon>
        <taxon>Amoebozoa</taxon>
        <taxon>Discosea</taxon>
        <taxon>Longamoebia</taxon>
        <taxon>Centramoebida</taxon>
        <taxon>Acanthamoebidae</taxon>
        <taxon>Acanthamoeba</taxon>
    </lineage>
</organism>
<feature type="chain" id="PRO_5005358044" description="Secreted protein" evidence="1">
    <location>
        <begin position="25"/>
        <end position="218"/>
    </location>
</feature>
<sequence>MTARGVACFAFVATILLALSCAQAAPTAPLWPAVWSSAFFETTQIIFQANTTGYFYYDSTQQAARTDRANGNGDRYCESHYVWQGYRYLHFPELNECCMCCTAANGCGIVKRDWLVNGTYQGTAVINNTKCDTWEQDGLQKNFWYQSVDNATPVLLDQQPNDQQYWAQETFSTSPIPKATLMPPSICSPSNTCSFLSICTVARKNSLRDAPADHKFPF</sequence>
<keyword evidence="3" id="KW-1185">Reference proteome</keyword>
<dbReference type="GeneID" id="14920239"/>
<dbReference type="Proteomes" id="UP000011083">
    <property type="component" value="Unassembled WGS sequence"/>
</dbReference>
<proteinExistence type="predicted"/>
<evidence type="ECO:0008006" key="4">
    <source>
        <dbReference type="Google" id="ProtNLM"/>
    </source>
</evidence>
<dbReference type="AlphaFoldDB" id="L8H2I9"/>
<dbReference type="PROSITE" id="PS51257">
    <property type="entry name" value="PROKAR_LIPOPROTEIN"/>
    <property type="match status" value="1"/>
</dbReference>
<feature type="signal peptide" evidence="1">
    <location>
        <begin position="1"/>
        <end position="24"/>
    </location>
</feature>
<dbReference type="RefSeq" id="XP_004341543.1">
    <property type="nucleotide sequence ID" value="XM_004341495.1"/>
</dbReference>
<dbReference type="EMBL" id="KB007933">
    <property type="protein sequence ID" value="ELR19457.1"/>
    <property type="molecule type" value="Genomic_DNA"/>
</dbReference>
<reference evidence="2 3" key="1">
    <citation type="journal article" date="2013" name="Genome Biol.">
        <title>Genome of Acanthamoeba castellanii highlights extensive lateral gene transfer and early evolution of tyrosine kinase signaling.</title>
        <authorList>
            <person name="Clarke M."/>
            <person name="Lohan A.J."/>
            <person name="Liu B."/>
            <person name="Lagkouvardos I."/>
            <person name="Roy S."/>
            <person name="Zafar N."/>
            <person name="Bertelli C."/>
            <person name="Schilde C."/>
            <person name="Kianianmomeni A."/>
            <person name="Burglin T.R."/>
            <person name="Frech C."/>
            <person name="Turcotte B."/>
            <person name="Kopec K.O."/>
            <person name="Synnott J.M."/>
            <person name="Choo C."/>
            <person name="Paponov I."/>
            <person name="Finkler A."/>
            <person name="Soon Heng Tan C."/>
            <person name="Hutchins A.P."/>
            <person name="Weinmeier T."/>
            <person name="Rattei T."/>
            <person name="Chu J.S."/>
            <person name="Gimenez G."/>
            <person name="Irimia M."/>
            <person name="Rigden D.J."/>
            <person name="Fitzpatrick D.A."/>
            <person name="Lorenzo-Morales J."/>
            <person name="Bateman A."/>
            <person name="Chiu C.H."/>
            <person name="Tang P."/>
            <person name="Hegemann P."/>
            <person name="Fromm H."/>
            <person name="Raoult D."/>
            <person name="Greub G."/>
            <person name="Miranda-Saavedra D."/>
            <person name="Chen N."/>
            <person name="Nash P."/>
            <person name="Ginger M.L."/>
            <person name="Horn M."/>
            <person name="Schaap P."/>
            <person name="Caler L."/>
            <person name="Loftus B."/>
        </authorList>
    </citation>
    <scope>NUCLEOTIDE SEQUENCE [LARGE SCALE GENOMIC DNA]</scope>
    <source>
        <strain evidence="2 3">Neff</strain>
    </source>
</reference>
<evidence type="ECO:0000313" key="2">
    <source>
        <dbReference type="EMBL" id="ELR19457.1"/>
    </source>
</evidence>
<keyword evidence="1" id="KW-0732">Signal</keyword>
<name>L8H2I9_ACACF</name>
<dbReference type="OrthoDB" id="406551at2759"/>
<dbReference type="OMA" id="GSHDRYC"/>